<evidence type="ECO:0000256" key="4">
    <source>
        <dbReference type="ARBA" id="ARBA00022645"/>
    </source>
</evidence>
<keyword evidence="4 10" id="KW-0121">Carboxypeptidase</keyword>
<comment type="similarity">
    <text evidence="2 10">Belongs to the peptidase S10 family.</text>
</comment>
<evidence type="ECO:0000256" key="7">
    <source>
        <dbReference type="ARBA" id="ARBA00022801"/>
    </source>
</evidence>
<organism evidence="11 12">
    <name type="scientific">Stegodyphus mimosarum</name>
    <name type="common">African social velvet spider</name>
    <dbReference type="NCBI Taxonomy" id="407821"/>
    <lineage>
        <taxon>Eukaryota</taxon>
        <taxon>Metazoa</taxon>
        <taxon>Ecdysozoa</taxon>
        <taxon>Arthropoda</taxon>
        <taxon>Chelicerata</taxon>
        <taxon>Arachnida</taxon>
        <taxon>Araneae</taxon>
        <taxon>Araneomorphae</taxon>
        <taxon>Entelegynae</taxon>
        <taxon>Eresoidea</taxon>
        <taxon>Eresidae</taxon>
        <taxon>Stegodyphus</taxon>
    </lineage>
</organism>
<evidence type="ECO:0000313" key="11">
    <source>
        <dbReference type="EMBL" id="KFM77940.1"/>
    </source>
</evidence>
<dbReference type="SUPFAM" id="SSF53474">
    <property type="entry name" value="alpha/beta-Hydrolases"/>
    <property type="match status" value="1"/>
</dbReference>
<keyword evidence="7 10" id="KW-0378">Hydrolase</keyword>
<comment type="subcellular location">
    <subcellularLocation>
        <location evidence="1">Secreted</location>
    </subcellularLocation>
</comment>
<dbReference type="InterPro" id="IPR029058">
    <property type="entry name" value="AB_hydrolase_fold"/>
</dbReference>
<dbReference type="OrthoDB" id="443318at2759"/>
<protein>
    <recommendedName>
        <fullName evidence="10">Carboxypeptidase</fullName>
        <ecNumber evidence="10">3.4.16.-</ecNumber>
    </recommendedName>
</protein>
<dbReference type="GO" id="GO:0006508">
    <property type="term" value="P:proteolysis"/>
    <property type="evidence" value="ECO:0007669"/>
    <property type="project" value="UniProtKB-KW"/>
</dbReference>
<evidence type="ECO:0000313" key="12">
    <source>
        <dbReference type="Proteomes" id="UP000054359"/>
    </source>
</evidence>
<dbReference type="PROSITE" id="PS00131">
    <property type="entry name" value="CARBOXYPEPT_SER_SER"/>
    <property type="match status" value="1"/>
</dbReference>
<name>A0A087UKQ1_STEMI</name>
<feature type="signal peptide" evidence="10">
    <location>
        <begin position="1"/>
        <end position="18"/>
    </location>
</feature>
<dbReference type="PANTHER" id="PTHR11802">
    <property type="entry name" value="SERINE PROTEASE FAMILY S10 SERINE CARBOXYPEPTIDASE"/>
    <property type="match status" value="1"/>
</dbReference>
<dbReference type="Gene3D" id="3.40.50.1820">
    <property type="entry name" value="alpha/beta hydrolase"/>
    <property type="match status" value="1"/>
</dbReference>
<dbReference type="Proteomes" id="UP000054359">
    <property type="component" value="Unassembled WGS sequence"/>
</dbReference>
<feature type="non-terminal residue" evidence="11">
    <location>
        <position position="440"/>
    </location>
</feature>
<dbReference type="InterPro" id="IPR001563">
    <property type="entry name" value="Peptidase_S10"/>
</dbReference>
<gene>
    <name evidence="11" type="ORF">X975_20104</name>
</gene>
<dbReference type="InterPro" id="IPR018202">
    <property type="entry name" value="Ser_caboxypep_ser_AS"/>
</dbReference>
<dbReference type="GO" id="GO:0005576">
    <property type="term" value="C:extracellular region"/>
    <property type="evidence" value="ECO:0007669"/>
    <property type="project" value="UniProtKB-SubCell"/>
</dbReference>
<evidence type="ECO:0000256" key="5">
    <source>
        <dbReference type="ARBA" id="ARBA00022670"/>
    </source>
</evidence>
<proteinExistence type="inferred from homology"/>
<dbReference type="EMBL" id="KK120277">
    <property type="protein sequence ID" value="KFM77940.1"/>
    <property type="molecule type" value="Genomic_DNA"/>
</dbReference>
<evidence type="ECO:0000256" key="6">
    <source>
        <dbReference type="ARBA" id="ARBA00022729"/>
    </source>
</evidence>
<reference evidence="11 12" key="1">
    <citation type="submission" date="2013-11" db="EMBL/GenBank/DDBJ databases">
        <title>Genome sequencing of Stegodyphus mimosarum.</title>
        <authorList>
            <person name="Bechsgaard J."/>
        </authorList>
    </citation>
    <scope>NUCLEOTIDE SEQUENCE [LARGE SCALE GENOMIC DNA]</scope>
</reference>
<keyword evidence="12" id="KW-1185">Reference proteome</keyword>
<dbReference type="STRING" id="407821.A0A087UKQ1"/>
<keyword evidence="8" id="KW-0325">Glycoprotein</keyword>
<dbReference type="PRINTS" id="PR00724">
    <property type="entry name" value="CRBOXYPTASEC"/>
</dbReference>
<dbReference type="OMA" id="QEPKEVW"/>
<keyword evidence="3" id="KW-0964">Secreted</keyword>
<dbReference type="PANTHER" id="PTHR11802:SF3">
    <property type="entry name" value="RETINOID-INDUCIBLE SERINE CARBOXYPEPTIDASE"/>
    <property type="match status" value="1"/>
</dbReference>
<dbReference type="Pfam" id="PF00450">
    <property type="entry name" value="Peptidase_S10"/>
    <property type="match status" value="1"/>
</dbReference>
<evidence type="ECO:0000256" key="1">
    <source>
        <dbReference type="ARBA" id="ARBA00004613"/>
    </source>
</evidence>
<dbReference type="EC" id="3.4.16.-" evidence="10"/>
<dbReference type="AlphaFoldDB" id="A0A087UKQ1"/>
<evidence type="ECO:0000256" key="3">
    <source>
        <dbReference type="ARBA" id="ARBA00022525"/>
    </source>
</evidence>
<evidence type="ECO:0000256" key="10">
    <source>
        <dbReference type="RuleBase" id="RU361156"/>
    </source>
</evidence>
<sequence length="440" mass="49048">MGVLLVFLTLSFACLSLAGPVEKKEAWGYVNVRKDAYMFWWLYYTDISEDYRSYPLVIWLQGGPGSSSTGYGNFMEIGPLDVHLNPRNSTWLSKANLLFLDNPVGSGFSYVTNKSALATNNKQIAQDLVTALTAILTTVPEFVKSPLYIVGESYGGKMTVDFALALSEAIRNKNISCNFKGIALGDSWISPVDSVSTWGPYLYTMSLLDTTGLNDVQAKASQIKQSVDSRKFKLATDQFAELQDLIENHTHSVDWYNILKNEGPQQNVSSINKFAKDHRLRRLFSRLIQPYHGDALSDLMNGKIRQKLNDIPKNVTWGGQSGDVFEALAEDFMKPVVDSVLSLLVNETYIDVNVYNGQLDLIVDTVGTLNWVEALPWPGLKGFIKAPKKPISFTADRTGGFSKSFKQFSFFWILKAGHMIPADAPLTALEMLDMIISKKK</sequence>
<feature type="chain" id="PRO_5006513019" description="Carboxypeptidase" evidence="10">
    <location>
        <begin position="19"/>
        <end position="440"/>
    </location>
</feature>
<evidence type="ECO:0000256" key="8">
    <source>
        <dbReference type="ARBA" id="ARBA00023180"/>
    </source>
</evidence>
<keyword evidence="5 10" id="KW-0645">Protease</keyword>
<keyword evidence="6 10" id="KW-0732">Signal</keyword>
<dbReference type="GO" id="GO:0004185">
    <property type="term" value="F:serine-type carboxypeptidase activity"/>
    <property type="evidence" value="ECO:0007669"/>
    <property type="project" value="UniProtKB-UniRule"/>
</dbReference>
<evidence type="ECO:0000256" key="9">
    <source>
        <dbReference type="ARBA" id="ARBA00055847"/>
    </source>
</evidence>
<dbReference type="FunFam" id="3.40.50.1820:FF:000075">
    <property type="entry name" value="Carboxypeptidase"/>
    <property type="match status" value="1"/>
</dbReference>
<evidence type="ECO:0000256" key="2">
    <source>
        <dbReference type="ARBA" id="ARBA00009431"/>
    </source>
</evidence>
<accession>A0A087UKQ1</accession>
<dbReference type="MEROPS" id="S10.013"/>
<comment type="function">
    <text evidence="9">May be involved in vascular wall and kidney homeostasis.</text>
</comment>